<dbReference type="AlphaFoldDB" id="A0A1S2KUB2"/>
<organism evidence="3">
    <name type="scientific">Anaerobacillus isosaccharinicus</name>
    <dbReference type="NCBI Taxonomy" id="1532552"/>
    <lineage>
        <taxon>Bacteria</taxon>
        <taxon>Bacillati</taxon>
        <taxon>Bacillota</taxon>
        <taxon>Bacilli</taxon>
        <taxon>Bacillales</taxon>
        <taxon>Bacillaceae</taxon>
        <taxon>Anaerobacillus</taxon>
    </lineage>
</organism>
<protein>
    <recommendedName>
        <fullName evidence="2">Transposase InsH N-terminal domain-containing protein</fullName>
    </recommendedName>
</protein>
<reference evidence="3" key="1">
    <citation type="submission" date="2016-10" db="EMBL/GenBank/DDBJ databases">
        <title>Draft genome sequences of four alkaliphilic bacteria belonging to the Anaerobacillus genus.</title>
        <authorList>
            <person name="Bassil N.M."/>
            <person name="Lloyd J.R."/>
        </authorList>
    </citation>
    <scope>NUCLEOTIDE SEQUENCE [LARGE SCALE GENOMIC DNA]</scope>
    <source>
        <strain evidence="3">NB2006</strain>
    </source>
</reference>
<proteinExistence type="predicted"/>
<evidence type="ECO:0000259" key="2">
    <source>
        <dbReference type="Pfam" id="PF05598"/>
    </source>
</evidence>
<name>A0A1S2KUB2_9BACI</name>
<feature type="compositionally biased region" description="Basic residues" evidence="1">
    <location>
        <begin position="134"/>
        <end position="149"/>
    </location>
</feature>
<dbReference type="InterPro" id="IPR008490">
    <property type="entry name" value="Transposase_InsH_N"/>
</dbReference>
<sequence>MLKNVRSHESYLSFVVEQLEELYKDKTFLKTFYSRPLIWCSLIDLTDAAMLLRHRYSSNPRGRTPRNPCDMLRSLMLMHYHNVTSVDQWVYHLKTTPIYAVLSGFSPSNVPGVGTFYDFFNRLWLASTPHLSNRNKRKLAKPRKKGKKNQKLDPKNPKIVEKLVKRTLKNKHQNYIPKAHDQLQIIFQSLFVNKSAEAGLLGNTKSLSILGDGSPVLTGGKPYGKFLCECRKQGNW</sequence>
<dbReference type="EMBL" id="LQXD01000207">
    <property type="protein sequence ID" value="OIJ03769.1"/>
    <property type="molecule type" value="Genomic_DNA"/>
</dbReference>
<gene>
    <name evidence="3" type="ORF">AWH56_24180</name>
</gene>
<feature type="domain" description="Transposase InsH N-terminal" evidence="2">
    <location>
        <begin position="41"/>
        <end position="122"/>
    </location>
</feature>
<dbReference type="Pfam" id="PF05598">
    <property type="entry name" value="DUF772"/>
    <property type="match status" value="1"/>
</dbReference>
<comment type="caution">
    <text evidence="3">The sequence shown here is derived from an EMBL/GenBank/DDBJ whole genome shotgun (WGS) entry which is preliminary data.</text>
</comment>
<evidence type="ECO:0000256" key="1">
    <source>
        <dbReference type="SAM" id="MobiDB-lite"/>
    </source>
</evidence>
<feature type="region of interest" description="Disordered" evidence="1">
    <location>
        <begin position="134"/>
        <end position="156"/>
    </location>
</feature>
<accession>A0A1S2KUB2</accession>
<evidence type="ECO:0000313" key="3">
    <source>
        <dbReference type="EMBL" id="OIJ03769.1"/>
    </source>
</evidence>